<accession>A0A382ALU7</accession>
<evidence type="ECO:0000313" key="1">
    <source>
        <dbReference type="EMBL" id="SVB02112.1"/>
    </source>
</evidence>
<dbReference type="EMBL" id="UINC01025818">
    <property type="protein sequence ID" value="SVB02112.1"/>
    <property type="molecule type" value="Genomic_DNA"/>
</dbReference>
<protein>
    <submittedName>
        <fullName evidence="1">Uncharacterized protein</fullName>
    </submittedName>
</protein>
<reference evidence="1" key="1">
    <citation type="submission" date="2018-05" db="EMBL/GenBank/DDBJ databases">
        <authorList>
            <person name="Lanie J.A."/>
            <person name="Ng W.-L."/>
            <person name="Kazmierczak K.M."/>
            <person name="Andrzejewski T.M."/>
            <person name="Davidsen T.M."/>
            <person name="Wayne K.J."/>
            <person name="Tettelin H."/>
            <person name="Glass J.I."/>
            <person name="Rusch D."/>
            <person name="Podicherti R."/>
            <person name="Tsui H.-C.T."/>
            <person name="Winkler M.E."/>
        </authorList>
    </citation>
    <scope>NUCLEOTIDE SEQUENCE</scope>
</reference>
<organism evidence="1">
    <name type="scientific">marine metagenome</name>
    <dbReference type="NCBI Taxonomy" id="408172"/>
    <lineage>
        <taxon>unclassified sequences</taxon>
        <taxon>metagenomes</taxon>
        <taxon>ecological metagenomes</taxon>
    </lineage>
</organism>
<sequence>MRAPTALLYCNSGPIICTIRRAGFLAGPIVAELKASPAISNISAKLFDVLESHTETTRGPVK</sequence>
<name>A0A382ALU7_9ZZZZ</name>
<proteinExistence type="predicted"/>
<dbReference type="AlphaFoldDB" id="A0A382ALU7"/>
<gene>
    <name evidence="1" type="ORF">METZ01_LOCUS154966</name>
</gene>